<dbReference type="InterPro" id="IPR036852">
    <property type="entry name" value="Peptidase_S8/S53_dom_sf"/>
</dbReference>
<feature type="transmembrane region" description="Helical" evidence="1">
    <location>
        <begin position="9"/>
        <end position="28"/>
    </location>
</feature>
<proteinExistence type="predicted"/>
<keyword evidence="1" id="KW-0472">Membrane</keyword>
<dbReference type="SUPFAM" id="SSF52743">
    <property type="entry name" value="Subtilisin-like"/>
    <property type="match status" value="1"/>
</dbReference>
<evidence type="ECO:0000313" key="2">
    <source>
        <dbReference type="EMBL" id="GGG34138.1"/>
    </source>
</evidence>
<reference evidence="2" key="1">
    <citation type="journal article" date="2014" name="Int. J. Syst. Evol. Microbiol.">
        <title>Complete genome sequence of Corynebacterium casei LMG S-19264T (=DSM 44701T), isolated from a smear-ripened cheese.</title>
        <authorList>
            <consortium name="US DOE Joint Genome Institute (JGI-PGF)"/>
            <person name="Walter F."/>
            <person name="Albersmeier A."/>
            <person name="Kalinowski J."/>
            <person name="Ruckert C."/>
        </authorList>
    </citation>
    <scope>NUCLEOTIDE SEQUENCE</scope>
    <source>
        <strain evidence="2">CGMCC 1.15760</strain>
    </source>
</reference>
<dbReference type="RefSeq" id="WP_188615991.1">
    <property type="nucleotide sequence ID" value="NZ_BMJT01000019.1"/>
</dbReference>
<sequence>MISKIFKKSYIIIVIMIISICLVTTYTLKNRDRTVNFKLNYQALLQQPNIKNIKLAVLDDGINLQLFKDLNITKYDFTGISELHSDNLSHGTAVTGLIVETAHIDSTTDSTFAPRNV</sequence>
<name>A0A917LK24_9BACI</name>
<dbReference type="Gene3D" id="3.40.50.200">
    <property type="entry name" value="Peptidase S8/S53 domain"/>
    <property type="match status" value="1"/>
</dbReference>
<evidence type="ECO:0000313" key="3">
    <source>
        <dbReference type="Proteomes" id="UP000616608"/>
    </source>
</evidence>
<comment type="caution">
    <text evidence="2">The sequence shown here is derived from an EMBL/GenBank/DDBJ whole genome shotgun (WGS) entry which is preliminary data.</text>
</comment>
<reference evidence="2" key="2">
    <citation type="submission" date="2020-09" db="EMBL/GenBank/DDBJ databases">
        <authorList>
            <person name="Sun Q."/>
            <person name="Zhou Y."/>
        </authorList>
    </citation>
    <scope>NUCLEOTIDE SEQUENCE</scope>
    <source>
        <strain evidence="2">CGMCC 1.15760</strain>
    </source>
</reference>
<dbReference type="Proteomes" id="UP000616608">
    <property type="component" value="Unassembled WGS sequence"/>
</dbReference>
<evidence type="ECO:0008006" key="4">
    <source>
        <dbReference type="Google" id="ProtNLM"/>
    </source>
</evidence>
<protein>
    <recommendedName>
        <fullName evidence="4">Peptidase S8/S53 domain-containing protein</fullName>
    </recommendedName>
</protein>
<keyword evidence="1" id="KW-1133">Transmembrane helix</keyword>
<keyword evidence="1" id="KW-0812">Transmembrane</keyword>
<dbReference type="GO" id="GO:0006508">
    <property type="term" value="P:proteolysis"/>
    <property type="evidence" value="ECO:0007669"/>
    <property type="project" value="InterPro"/>
</dbReference>
<keyword evidence="3" id="KW-1185">Reference proteome</keyword>
<evidence type="ECO:0000256" key="1">
    <source>
        <dbReference type="SAM" id="Phobius"/>
    </source>
</evidence>
<accession>A0A917LK24</accession>
<dbReference type="GO" id="GO:0004252">
    <property type="term" value="F:serine-type endopeptidase activity"/>
    <property type="evidence" value="ECO:0007669"/>
    <property type="project" value="InterPro"/>
</dbReference>
<organism evidence="2 3">
    <name type="scientific">Lysinibacillus alkalisoli</name>
    <dbReference type="NCBI Taxonomy" id="1911548"/>
    <lineage>
        <taxon>Bacteria</taxon>
        <taxon>Bacillati</taxon>
        <taxon>Bacillota</taxon>
        <taxon>Bacilli</taxon>
        <taxon>Bacillales</taxon>
        <taxon>Bacillaceae</taxon>
        <taxon>Lysinibacillus</taxon>
    </lineage>
</organism>
<dbReference type="AlphaFoldDB" id="A0A917LK24"/>
<gene>
    <name evidence="2" type="ORF">GCM10007425_31080</name>
</gene>
<dbReference type="EMBL" id="BMJT01000019">
    <property type="protein sequence ID" value="GGG34138.1"/>
    <property type="molecule type" value="Genomic_DNA"/>
</dbReference>